<keyword evidence="2" id="KW-1185">Reference proteome</keyword>
<dbReference type="EMBL" id="KN840447">
    <property type="protein sequence ID" value="KIP11320.1"/>
    <property type="molecule type" value="Genomic_DNA"/>
</dbReference>
<gene>
    <name evidence="1" type="ORF">PHLGIDRAFT_21752</name>
</gene>
<dbReference type="InterPro" id="IPR012341">
    <property type="entry name" value="6hp_glycosidase-like_sf"/>
</dbReference>
<evidence type="ECO:0008006" key="3">
    <source>
        <dbReference type="Google" id="ProtNLM"/>
    </source>
</evidence>
<dbReference type="AlphaFoldDB" id="A0A0C3SF20"/>
<dbReference type="STRING" id="745531.A0A0C3SF20"/>
<proteinExistence type="predicted"/>
<sequence length="569" mass="62666">MQVGNGHFAFGADVTGLQTFLPFASMSDWAWKNDSLPVSLLFLDDHKDKMNVTESDLTDIKQELDLWTGVITSQFRFQGQPVVVTTIASQTSSVIGIHLQSPLLLTGQLGVYLDFPWNDGSQKFSAPFVGSFNDTNNHTTSLRSGGGLGGNIHAQIKHTLVASTFLTSGGDQFAISRDSPATHRYSIHPKSSSQAFAFSLAYSLPGEAVTLAPYTTITSESAQAWNMFWAQTGFVDVFTGSSDPRADELQRRIILSRYLMRVNAAGDTSPQEVQEGFTIGARWSKETDPSGRSAPGEINELLIWQQPHPIVFAEYEYRATGSQETLEKWKVVVNETANWMADFAWWNASTSRYDLGPPMYVVSEDTSPNATRNPAFELAYWRFGLGLAETWIQRLHLPVPSAWTEVKERLAPLPIEDGLYAVYEGIEPDFWTDPTYTNDHPALSGLHGWLPPINGVNDTVAKLTADKVYTAWNISNCWGWDFAMLAMSAARNGEAEKAVEWLLHPLYQFDDVGMPIGGVRVPTPYFPGSGSLLLAIAMMSAGWDGSEDPAPGFPAEGWSVRVEGISRAV</sequence>
<dbReference type="Proteomes" id="UP000053257">
    <property type="component" value="Unassembled WGS sequence"/>
</dbReference>
<dbReference type="InterPro" id="IPR008928">
    <property type="entry name" value="6-hairpin_glycosidase_sf"/>
</dbReference>
<accession>A0A0C3SF20</accession>
<evidence type="ECO:0000313" key="1">
    <source>
        <dbReference type="EMBL" id="KIP11320.1"/>
    </source>
</evidence>
<dbReference type="OrthoDB" id="3534988at2759"/>
<dbReference type="HOGENOM" id="CLU_024197_0_0_1"/>
<organism evidence="1 2">
    <name type="scientific">Phlebiopsis gigantea (strain 11061_1 CR5-6)</name>
    <name type="common">White-rot fungus</name>
    <name type="synonym">Peniophora gigantea</name>
    <dbReference type="NCBI Taxonomy" id="745531"/>
    <lineage>
        <taxon>Eukaryota</taxon>
        <taxon>Fungi</taxon>
        <taxon>Dikarya</taxon>
        <taxon>Basidiomycota</taxon>
        <taxon>Agaricomycotina</taxon>
        <taxon>Agaricomycetes</taxon>
        <taxon>Polyporales</taxon>
        <taxon>Phanerochaetaceae</taxon>
        <taxon>Phlebiopsis</taxon>
    </lineage>
</organism>
<name>A0A0C3SF20_PHLG1</name>
<dbReference type="GO" id="GO:0003824">
    <property type="term" value="F:catalytic activity"/>
    <property type="evidence" value="ECO:0007669"/>
    <property type="project" value="UniProtKB-ARBA"/>
</dbReference>
<reference evidence="1 2" key="1">
    <citation type="journal article" date="2014" name="PLoS Genet.">
        <title>Analysis of the Phlebiopsis gigantea genome, transcriptome and secretome provides insight into its pioneer colonization strategies of wood.</title>
        <authorList>
            <person name="Hori C."/>
            <person name="Ishida T."/>
            <person name="Igarashi K."/>
            <person name="Samejima M."/>
            <person name="Suzuki H."/>
            <person name="Master E."/>
            <person name="Ferreira P."/>
            <person name="Ruiz-Duenas F.J."/>
            <person name="Held B."/>
            <person name="Canessa P."/>
            <person name="Larrondo L.F."/>
            <person name="Schmoll M."/>
            <person name="Druzhinina I.S."/>
            <person name="Kubicek C.P."/>
            <person name="Gaskell J.A."/>
            <person name="Kersten P."/>
            <person name="St John F."/>
            <person name="Glasner J."/>
            <person name="Sabat G."/>
            <person name="Splinter BonDurant S."/>
            <person name="Syed K."/>
            <person name="Yadav J."/>
            <person name="Mgbeahuruike A.C."/>
            <person name="Kovalchuk A."/>
            <person name="Asiegbu F.O."/>
            <person name="Lackner G."/>
            <person name="Hoffmeister D."/>
            <person name="Rencoret J."/>
            <person name="Gutierrez A."/>
            <person name="Sun H."/>
            <person name="Lindquist E."/>
            <person name="Barry K."/>
            <person name="Riley R."/>
            <person name="Grigoriev I.V."/>
            <person name="Henrissat B."/>
            <person name="Kues U."/>
            <person name="Berka R.M."/>
            <person name="Martinez A.T."/>
            <person name="Covert S.F."/>
            <person name="Blanchette R.A."/>
            <person name="Cullen D."/>
        </authorList>
    </citation>
    <scope>NUCLEOTIDE SEQUENCE [LARGE SCALE GENOMIC DNA]</scope>
    <source>
        <strain evidence="1 2">11061_1 CR5-6</strain>
    </source>
</reference>
<evidence type="ECO:0000313" key="2">
    <source>
        <dbReference type="Proteomes" id="UP000053257"/>
    </source>
</evidence>
<protein>
    <recommendedName>
        <fullName evidence="3">Glycoside hydrolase family 63 protein</fullName>
    </recommendedName>
</protein>
<dbReference type="GO" id="GO:0005975">
    <property type="term" value="P:carbohydrate metabolic process"/>
    <property type="evidence" value="ECO:0007669"/>
    <property type="project" value="InterPro"/>
</dbReference>
<dbReference type="Gene3D" id="1.50.10.10">
    <property type="match status" value="1"/>
</dbReference>
<dbReference type="SUPFAM" id="SSF48208">
    <property type="entry name" value="Six-hairpin glycosidases"/>
    <property type="match status" value="1"/>
</dbReference>